<dbReference type="AlphaFoldDB" id="A0A9D9J6N2"/>
<dbReference type="SUPFAM" id="SSF56935">
    <property type="entry name" value="Porins"/>
    <property type="match status" value="1"/>
</dbReference>
<dbReference type="InterPro" id="IPR037066">
    <property type="entry name" value="Plug_dom_sf"/>
</dbReference>
<evidence type="ECO:0000256" key="8">
    <source>
        <dbReference type="PROSITE-ProRule" id="PRU01360"/>
    </source>
</evidence>
<dbReference type="InterPro" id="IPR023996">
    <property type="entry name" value="TonB-dep_OMP_SusC/RagA"/>
</dbReference>
<proteinExistence type="inferred from homology"/>
<dbReference type="PANTHER" id="PTHR30069:SF29">
    <property type="entry name" value="HEMOGLOBIN AND HEMOGLOBIN-HAPTOGLOBIN-BINDING PROTEIN 1-RELATED"/>
    <property type="match status" value="1"/>
</dbReference>
<feature type="domain" description="TonB-dependent receptor plug" evidence="9">
    <location>
        <begin position="187"/>
        <end position="310"/>
    </location>
</feature>
<dbReference type="InterPro" id="IPR023997">
    <property type="entry name" value="TonB-dep_OMP_SusC/RagA_CS"/>
</dbReference>
<reference evidence="10" key="1">
    <citation type="submission" date="2020-10" db="EMBL/GenBank/DDBJ databases">
        <authorList>
            <person name="Gilroy R."/>
        </authorList>
    </citation>
    <scope>NUCLEOTIDE SEQUENCE</scope>
    <source>
        <strain evidence="10">B2-16538</strain>
    </source>
</reference>
<evidence type="ECO:0000313" key="11">
    <source>
        <dbReference type="Proteomes" id="UP000823750"/>
    </source>
</evidence>
<keyword evidence="4 8" id="KW-0812">Transmembrane</keyword>
<dbReference type="PANTHER" id="PTHR30069">
    <property type="entry name" value="TONB-DEPENDENT OUTER MEMBRANE RECEPTOR"/>
    <property type="match status" value="1"/>
</dbReference>
<dbReference type="GO" id="GO:0044718">
    <property type="term" value="P:siderophore transmembrane transport"/>
    <property type="evidence" value="ECO:0007669"/>
    <property type="project" value="TreeGrafter"/>
</dbReference>
<dbReference type="Proteomes" id="UP000823750">
    <property type="component" value="Unassembled WGS sequence"/>
</dbReference>
<dbReference type="Gene3D" id="2.170.130.10">
    <property type="entry name" value="TonB-dependent receptor, plug domain"/>
    <property type="match status" value="1"/>
</dbReference>
<evidence type="ECO:0000256" key="1">
    <source>
        <dbReference type="ARBA" id="ARBA00004571"/>
    </source>
</evidence>
<keyword evidence="7 8" id="KW-0998">Cell outer membrane</keyword>
<evidence type="ECO:0000256" key="6">
    <source>
        <dbReference type="ARBA" id="ARBA00023136"/>
    </source>
</evidence>
<comment type="caution">
    <text evidence="10">The sequence shown here is derived from an EMBL/GenBank/DDBJ whole genome shotgun (WGS) entry which is preliminary data.</text>
</comment>
<comment type="similarity">
    <text evidence="8">Belongs to the TonB-dependent receptor family.</text>
</comment>
<dbReference type="SUPFAM" id="SSF49464">
    <property type="entry name" value="Carboxypeptidase regulatory domain-like"/>
    <property type="match status" value="1"/>
</dbReference>
<sequence length="1088" mass="119964">MFLFSANIFVAAQEPVRITLELDNVTLETVIANIEKQSPYLFMNSGVDLEQTVSISISDKAIKEVCDLLFTPIRVNYRIENQYIVISNQPESTPVKISGTILDPSGFPVPGAAVIESGTQNGTTTDLDGNFSLTVSSASASIEITSLGYDAVTLPVGTRAVFEVTLREEAVALEGTVVTALGIRRDQKALSYNVQEVQADRITEVKNANFINALSGKVAGVTINASSSGVGGASKVVLRGNKSISQSSNALYVIDGIPMYNFGGGGGTEFDSKGATESIADINPEDIKSISVLTGAAAAALYGSQAANGAIMITTKAGEAGKLKVSFSSNTEFLSPFVLPEFQTSYGTGINGASGGSSLFSWGAYIPESARYNYHPNDYFETGHTYTNAFSVSGGTDKNQTYFSAAAVNSDGIIPNNKYDRYNFTFRNTTYFLKDKLKIDASASYIIQKDQNMTNQGVYMNPLIPVYIFPRGDNFDNYRSFERYNEASKLMEQFWSPDLEGDLRAQNPYWINYRNLRNNDKKRYMLSLSASYEILDWLNVAGRVRIDNSNNLYTQKLYASTNTTLTEGGSKGHYTEARTYDTQTYADVMVNVNKTFATDYSLVANIGASVNHISTDTFTYGGPIQENGLANVFNVFDLDDVLKRATKEGWTDETQSVFASVEFGWKRALFLTVTGRNDWASQLAGSSQKSFFYPSAGLSFVPTEFWDMGALSYLKVRGSIASVGMPFPRFLTIPTYEYDATNKIWKDKTHYPIGDLKPERTLTYEVGAEARLWNDLSINLSWYLADTYNQTFDPLLAPSSGYTTIYLQTGNVRNTGVEASVGYNHTWNGFTWDSNFTFSWNKNEIRELAGNAKNPVTGKDLNITELNVKGLGKVKYILKKGGTLGDLYTSSNLQYDEKGCIKVDDSGQVILTDDGENAYLGSVFPDYNLAWRNDFSWKGIHLGILFSGRIGGICYSATQANLDYYGVSKVSADARDAGGVLVNGRQMVDAQKWYQTIGANSGLPQYYTYDATNFRLQELSIGYTLPSKWFKNVCSLTISAVGHNLWMIWCKAPFDPEAIATTDNNYQGIDYFMMPSLRSMGFNIKLDF</sequence>
<dbReference type="InterPro" id="IPR012910">
    <property type="entry name" value="Plug_dom"/>
</dbReference>
<dbReference type="NCBIfam" id="TIGR04056">
    <property type="entry name" value="OMP_RagA_SusC"/>
    <property type="match status" value="1"/>
</dbReference>
<evidence type="ECO:0000313" key="10">
    <source>
        <dbReference type="EMBL" id="MBO8486431.1"/>
    </source>
</evidence>
<dbReference type="GO" id="GO:0015344">
    <property type="term" value="F:siderophore uptake transmembrane transporter activity"/>
    <property type="evidence" value="ECO:0007669"/>
    <property type="project" value="TreeGrafter"/>
</dbReference>
<protein>
    <submittedName>
        <fullName evidence="10">SusC/RagA family TonB-linked outer membrane protein</fullName>
    </submittedName>
</protein>
<keyword evidence="6 8" id="KW-0472">Membrane</keyword>
<evidence type="ECO:0000259" key="9">
    <source>
        <dbReference type="Pfam" id="PF07715"/>
    </source>
</evidence>
<dbReference type="Gene3D" id="2.60.40.1120">
    <property type="entry name" value="Carboxypeptidase-like, regulatory domain"/>
    <property type="match status" value="1"/>
</dbReference>
<accession>A0A9D9J6N2</accession>
<keyword evidence="5" id="KW-0732">Signal</keyword>
<reference evidence="10" key="2">
    <citation type="journal article" date="2021" name="PeerJ">
        <title>Extensive microbial diversity within the chicken gut microbiome revealed by metagenomics and culture.</title>
        <authorList>
            <person name="Gilroy R."/>
            <person name="Ravi A."/>
            <person name="Getino M."/>
            <person name="Pursley I."/>
            <person name="Horton D.L."/>
            <person name="Alikhan N.F."/>
            <person name="Baker D."/>
            <person name="Gharbi K."/>
            <person name="Hall N."/>
            <person name="Watson M."/>
            <person name="Adriaenssens E.M."/>
            <person name="Foster-Nyarko E."/>
            <person name="Jarju S."/>
            <person name="Secka A."/>
            <person name="Antonio M."/>
            <person name="Oren A."/>
            <person name="Chaudhuri R.R."/>
            <person name="La Ragione R."/>
            <person name="Hildebrand F."/>
            <person name="Pallen M.J."/>
        </authorList>
    </citation>
    <scope>NUCLEOTIDE SEQUENCE</scope>
    <source>
        <strain evidence="10">B2-16538</strain>
    </source>
</reference>
<gene>
    <name evidence="10" type="ORF">IAB78_08425</name>
</gene>
<evidence type="ECO:0000256" key="5">
    <source>
        <dbReference type="ARBA" id="ARBA00022729"/>
    </source>
</evidence>
<dbReference type="InterPro" id="IPR039426">
    <property type="entry name" value="TonB-dep_rcpt-like"/>
</dbReference>
<dbReference type="InterPro" id="IPR008969">
    <property type="entry name" value="CarboxyPept-like_regulatory"/>
</dbReference>
<dbReference type="GO" id="GO:0009279">
    <property type="term" value="C:cell outer membrane"/>
    <property type="evidence" value="ECO:0007669"/>
    <property type="project" value="UniProtKB-SubCell"/>
</dbReference>
<keyword evidence="2 8" id="KW-0813">Transport</keyword>
<organism evidence="10 11">
    <name type="scientific">Candidatus Cryptobacteroides excrementavium</name>
    <dbReference type="NCBI Taxonomy" id="2840759"/>
    <lineage>
        <taxon>Bacteria</taxon>
        <taxon>Pseudomonadati</taxon>
        <taxon>Bacteroidota</taxon>
        <taxon>Bacteroidia</taxon>
        <taxon>Bacteroidales</taxon>
        <taxon>Candidatus Cryptobacteroides</taxon>
    </lineage>
</organism>
<evidence type="ECO:0000256" key="2">
    <source>
        <dbReference type="ARBA" id="ARBA00022448"/>
    </source>
</evidence>
<dbReference type="Pfam" id="PF07715">
    <property type="entry name" value="Plug"/>
    <property type="match status" value="1"/>
</dbReference>
<evidence type="ECO:0000256" key="7">
    <source>
        <dbReference type="ARBA" id="ARBA00023237"/>
    </source>
</evidence>
<name>A0A9D9J6N2_9BACT</name>
<dbReference type="NCBIfam" id="TIGR04057">
    <property type="entry name" value="SusC_RagA_signa"/>
    <property type="match status" value="1"/>
</dbReference>
<evidence type="ECO:0000256" key="3">
    <source>
        <dbReference type="ARBA" id="ARBA00022452"/>
    </source>
</evidence>
<dbReference type="PROSITE" id="PS52016">
    <property type="entry name" value="TONB_DEPENDENT_REC_3"/>
    <property type="match status" value="1"/>
</dbReference>
<keyword evidence="3 8" id="KW-1134">Transmembrane beta strand</keyword>
<dbReference type="Pfam" id="PF13715">
    <property type="entry name" value="CarbopepD_reg_2"/>
    <property type="match status" value="1"/>
</dbReference>
<dbReference type="EMBL" id="JADILX010000127">
    <property type="protein sequence ID" value="MBO8486431.1"/>
    <property type="molecule type" value="Genomic_DNA"/>
</dbReference>
<evidence type="ECO:0000256" key="4">
    <source>
        <dbReference type="ARBA" id="ARBA00022692"/>
    </source>
</evidence>
<comment type="subcellular location">
    <subcellularLocation>
        <location evidence="1 8">Cell outer membrane</location>
        <topology evidence="1 8">Multi-pass membrane protein</topology>
    </subcellularLocation>
</comment>
<dbReference type="Gene3D" id="2.40.170.20">
    <property type="entry name" value="TonB-dependent receptor, beta-barrel domain"/>
    <property type="match status" value="1"/>
</dbReference>
<dbReference type="InterPro" id="IPR036942">
    <property type="entry name" value="Beta-barrel_TonB_sf"/>
</dbReference>